<dbReference type="Gene3D" id="3.40.50.1980">
    <property type="entry name" value="Nitrogenase molybdenum iron protein domain"/>
    <property type="match status" value="3"/>
</dbReference>
<dbReference type="InterPro" id="IPR049939">
    <property type="entry name" value="NifE-like"/>
</dbReference>
<accession>A0A933W3L7</accession>
<evidence type="ECO:0000313" key="3">
    <source>
        <dbReference type="Proteomes" id="UP000782519"/>
    </source>
</evidence>
<dbReference type="PANTHER" id="PTHR42956">
    <property type="entry name" value="NITROGENASE IRON-MOLYBDENUM COFACTOR BIOSYNTHESIS PROTEIN NIFE"/>
    <property type="match status" value="1"/>
</dbReference>
<dbReference type="SUPFAM" id="SSF53807">
    <property type="entry name" value="Helical backbone' metal receptor"/>
    <property type="match status" value="1"/>
</dbReference>
<protein>
    <submittedName>
        <fullName evidence="2">Nitrogenase</fullName>
    </submittedName>
</protein>
<evidence type="ECO:0000313" key="2">
    <source>
        <dbReference type="EMBL" id="MBI5132711.1"/>
    </source>
</evidence>
<evidence type="ECO:0000259" key="1">
    <source>
        <dbReference type="Pfam" id="PF00148"/>
    </source>
</evidence>
<proteinExistence type="predicted"/>
<name>A0A933W3L7_RHOPL</name>
<dbReference type="GO" id="GO:0016491">
    <property type="term" value="F:oxidoreductase activity"/>
    <property type="evidence" value="ECO:0007669"/>
    <property type="project" value="InterPro"/>
</dbReference>
<comment type="caution">
    <text evidence="2">The sequence shown here is derived from an EMBL/GenBank/DDBJ whole genome shotgun (WGS) entry which is preliminary data.</text>
</comment>
<dbReference type="AlphaFoldDB" id="A0A933W3L7"/>
<dbReference type="PANTHER" id="PTHR42956:SF1">
    <property type="entry name" value="NITROGENASE IRON-MOLYBDENUM COFACTOR BIOSYNTHESIS PROTEIN NIFE"/>
    <property type="match status" value="1"/>
</dbReference>
<dbReference type="CDD" id="cd01972">
    <property type="entry name" value="Nitrogenase_VnfE_like"/>
    <property type="match status" value="1"/>
</dbReference>
<dbReference type="EMBL" id="JACRJB010000068">
    <property type="protein sequence ID" value="MBI5132711.1"/>
    <property type="molecule type" value="Genomic_DNA"/>
</dbReference>
<dbReference type="InterPro" id="IPR000510">
    <property type="entry name" value="Nase/OxRdtase_comp1"/>
</dbReference>
<organism evidence="2 3">
    <name type="scientific">Rhodopseudomonas palustris</name>
    <dbReference type="NCBI Taxonomy" id="1076"/>
    <lineage>
        <taxon>Bacteria</taxon>
        <taxon>Pseudomonadati</taxon>
        <taxon>Pseudomonadota</taxon>
        <taxon>Alphaproteobacteria</taxon>
        <taxon>Hyphomicrobiales</taxon>
        <taxon>Nitrobacteraceae</taxon>
        <taxon>Rhodopseudomonas</taxon>
    </lineage>
</organism>
<feature type="domain" description="Nitrogenase/oxidoreductase component 1" evidence="1">
    <location>
        <begin position="64"/>
        <end position="465"/>
    </location>
</feature>
<sequence length="501" mass="54918">MVLNLKNPQVETRDQRLGTITQWDGRADQLVRDSVFTYGCSKGCDNGGRRLCEQSSPFQQASMCAEHIAVTNATIIQESVVVQHSPIGCAASQSFTARYYRDLAARRGWKLEDPKSICTNLGEQDMVFGGVERLEQTIRDAFERHDPRVIFVATSCATGIIGDDVDGAAKRVEDEIGIPVVTLHCEGFKSKHWSSGWDVIEHGILRRLVPHAPQRQPDLINVIHLGGPDVFSPLLNPLGLRVNLVMGGNTLERLAQMSEAAATVTMCFVLSYLATGLEQEFGVPEVKAPLPYGLDATDNWLRDIARLTGTEDKVEAGIASERARIAPELARLRKALKGKRGFVAAGAAFAHGLLADLRELGVDVDSAFSFHHDPTTDSGDSQQDSLGHLVDVWGDVPNYTVSPDQHFQAHAALQRARPDFVICRHSGTMAVLAGRMGIPVLPIFYSNDGLGYEGLLTIGRAILRVLPRKRFYDDVAAHSSFPYQPWWLAETDPYAAIAEPA</sequence>
<reference evidence="2" key="1">
    <citation type="submission" date="2020-07" db="EMBL/GenBank/DDBJ databases">
        <title>Huge and variable diversity of episymbiotic CPR bacteria and DPANN archaea in groundwater ecosystems.</title>
        <authorList>
            <person name="He C.Y."/>
            <person name="Keren R."/>
            <person name="Whittaker M."/>
            <person name="Farag I.F."/>
            <person name="Doudna J."/>
            <person name="Cate J.H.D."/>
            <person name="Banfield J.F."/>
        </authorList>
    </citation>
    <scope>NUCLEOTIDE SEQUENCE</scope>
    <source>
        <strain evidence="2">NC_groundwater_1818_Pr3_B-0.1um_66_35</strain>
    </source>
</reference>
<gene>
    <name evidence="2" type="ORF">HZA66_25000</name>
</gene>
<dbReference type="Pfam" id="PF00148">
    <property type="entry name" value="Oxidored_nitro"/>
    <property type="match status" value="1"/>
</dbReference>
<dbReference type="Proteomes" id="UP000782519">
    <property type="component" value="Unassembled WGS sequence"/>
</dbReference>